<accession>A0A438BRK1</accession>
<organism evidence="1 2">
    <name type="scientific">Vitis vinifera</name>
    <name type="common">Grape</name>
    <dbReference type="NCBI Taxonomy" id="29760"/>
    <lineage>
        <taxon>Eukaryota</taxon>
        <taxon>Viridiplantae</taxon>
        <taxon>Streptophyta</taxon>
        <taxon>Embryophyta</taxon>
        <taxon>Tracheophyta</taxon>
        <taxon>Spermatophyta</taxon>
        <taxon>Magnoliopsida</taxon>
        <taxon>eudicotyledons</taxon>
        <taxon>Gunneridae</taxon>
        <taxon>Pentapetalae</taxon>
        <taxon>rosids</taxon>
        <taxon>Vitales</taxon>
        <taxon>Vitaceae</taxon>
        <taxon>Viteae</taxon>
        <taxon>Vitis</taxon>
    </lineage>
</organism>
<name>A0A438BRK1_VITVI</name>
<gene>
    <name evidence="1" type="ORF">CK203_091935</name>
</gene>
<reference evidence="1 2" key="1">
    <citation type="journal article" date="2018" name="PLoS Genet.">
        <title>Population sequencing reveals clonal diversity and ancestral inbreeding in the grapevine cultivar Chardonnay.</title>
        <authorList>
            <person name="Roach M.J."/>
            <person name="Johnson D.L."/>
            <person name="Bohlmann J."/>
            <person name="van Vuuren H.J."/>
            <person name="Jones S.J."/>
            <person name="Pretorius I.S."/>
            <person name="Schmidt S.A."/>
            <person name="Borneman A.R."/>
        </authorList>
    </citation>
    <scope>NUCLEOTIDE SEQUENCE [LARGE SCALE GENOMIC DNA]</scope>
    <source>
        <strain evidence="2">cv. Chardonnay</strain>
        <tissue evidence="1">Leaf</tissue>
    </source>
</reference>
<dbReference type="AlphaFoldDB" id="A0A438BRK1"/>
<protein>
    <submittedName>
        <fullName evidence="1">Uncharacterized protein</fullName>
    </submittedName>
</protein>
<evidence type="ECO:0000313" key="1">
    <source>
        <dbReference type="EMBL" id="RVW13592.1"/>
    </source>
</evidence>
<comment type="caution">
    <text evidence="1">The sequence shown here is derived from an EMBL/GenBank/DDBJ whole genome shotgun (WGS) entry which is preliminary data.</text>
</comment>
<sequence>MCGGDDQLVWKHPVPWRRPEGCVPSDGLHSYTWVHMWTFRAAVVTVRFSYALHSLILEAIASFDQMIDGQQAQQIPPQDGAHHTSATLLAVVAPILASKDAHTSMDGLEQRMRQMRISDGAINWDDFDGAPMASLSTQFRMLEIERYRSIDCPKIHLMLYNTVMRAHGLDEAQLIMLFPMSLSGAA</sequence>
<dbReference type="EMBL" id="QGNW01002649">
    <property type="protein sequence ID" value="RVW13592.1"/>
    <property type="molecule type" value="Genomic_DNA"/>
</dbReference>
<proteinExistence type="predicted"/>
<evidence type="ECO:0000313" key="2">
    <source>
        <dbReference type="Proteomes" id="UP000288805"/>
    </source>
</evidence>
<dbReference type="Proteomes" id="UP000288805">
    <property type="component" value="Unassembled WGS sequence"/>
</dbReference>